<gene>
    <name evidence="2" type="ORF">SNEC2469_LOCUS18433</name>
</gene>
<evidence type="ECO:0000256" key="1">
    <source>
        <dbReference type="SAM" id="Phobius"/>
    </source>
</evidence>
<dbReference type="OrthoDB" id="433971at2759"/>
<feature type="transmembrane region" description="Helical" evidence="1">
    <location>
        <begin position="237"/>
        <end position="257"/>
    </location>
</feature>
<feature type="transmembrane region" description="Helical" evidence="1">
    <location>
        <begin position="263"/>
        <end position="284"/>
    </location>
</feature>
<evidence type="ECO:0000313" key="3">
    <source>
        <dbReference type="Proteomes" id="UP000601435"/>
    </source>
</evidence>
<evidence type="ECO:0000313" key="2">
    <source>
        <dbReference type="EMBL" id="CAE7651752.1"/>
    </source>
</evidence>
<keyword evidence="1" id="KW-0472">Membrane</keyword>
<dbReference type="EMBL" id="CAJNJA010031023">
    <property type="protein sequence ID" value="CAE7651752.1"/>
    <property type="molecule type" value="Genomic_DNA"/>
</dbReference>
<dbReference type="Pfam" id="PF03134">
    <property type="entry name" value="TB2_DP1_HVA22"/>
    <property type="match status" value="1"/>
</dbReference>
<comment type="caution">
    <text evidence="2">The sequence shown here is derived from an EMBL/GenBank/DDBJ whole genome shotgun (WGS) entry which is preliminary data.</text>
</comment>
<accession>A0A812VQA7</accession>
<dbReference type="InterPro" id="IPR004345">
    <property type="entry name" value="TB2_DP1_HVA22"/>
</dbReference>
<keyword evidence="1" id="KW-1133">Transmembrane helix</keyword>
<proteinExistence type="predicted"/>
<dbReference type="AlphaFoldDB" id="A0A812VQA7"/>
<feature type="non-terminal residue" evidence="2">
    <location>
        <position position="1"/>
    </location>
</feature>
<keyword evidence="3" id="KW-1185">Reference proteome</keyword>
<dbReference type="Proteomes" id="UP000601435">
    <property type="component" value="Unassembled WGS sequence"/>
</dbReference>
<keyword evidence="1" id="KW-0812">Transmembrane</keyword>
<sequence>MSDSGQPAVDVGVAAEAASIATAVRRALEGLRPRVSRQELMWELGISKEVASAALKSSAETADGSEQGPMSLDCVVAADLADGTREFRLIPTAALKTEPSESADVKHVEVHSVRRSPISTKDAAGLQWLADLDSCWDAYRPPAQDLPPSRPPAAAAAGAHGTVVVDLSDSDSDAECRMLRVDLRCNPVPVGSCLSISEVSSKQRHLNTAHFLSLELRSGFVQTLHSLQEESPDRKVWLFYWCLYCAASFALYCFEWLVSIPFYVISFYVDIYYETQLLVVLYLVHPKTMGIHTVQEFLETKSHLASSSANLMCTYAFVV</sequence>
<name>A0A812VQA7_9DINO</name>
<organism evidence="2 3">
    <name type="scientific">Symbiodinium necroappetens</name>
    <dbReference type="NCBI Taxonomy" id="1628268"/>
    <lineage>
        <taxon>Eukaryota</taxon>
        <taxon>Sar</taxon>
        <taxon>Alveolata</taxon>
        <taxon>Dinophyceae</taxon>
        <taxon>Suessiales</taxon>
        <taxon>Symbiodiniaceae</taxon>
        <taxon>Symbiodinium</taxon>
    </lineage>
</organism>
<reference evidence="2" key="1">
    <citation type="submission" date="2021-02" db="EMBL/GenBank/DDBJ databases">
        <authorList>
            <person name="Dougan E. K."/>
            <person name="Rhodes N."/>
            <person name="Thang M."/>
            <person name="Chan C."/>
        </authorList>
    </citation>
    <scope>NUCLEOTIDE SEQUENCE</scope>
</reference>
<protein>
    <submittedName>
        <fullName evidence="2">Uncharacterized protein</fullName>
    </submittedName>
</protein>